<name>A0A915HWZ2_ROMCU</name>
<reference evidence="2" key="1">
    <citation type="submission" date="2022-11" db="UniProtKB">
        <authorList>
            <consortium name="WormBaseParasite"/>
        </authorList>
    </citation>
    <scope>IDENTIFICATION</scope>
</reference>
<evidence type="ECO:0000313" key="2">
    <source>
        <dbReference type="WBParaSite" id="nRc.2.0.1.t05943-RA"/>
    </source>
</evidence>
<protein>
    <submittedName>
        <fullName evidence="2">Uncharacterized protein</fullName>
    </submittedName>
</protein>
<evidence type="ECO:0000313" key="1">
    <source>
        <dbReference type="Proteomes" id="UP000887565"/>
    </source>
</evidence>
<dbReference type="Proteomes" id="UP000887565">
    <property type="component" value="Unplaced"/>
</dbReference>
<organism evidence="1 2">
    <name type="scientific">Romanomermis culicivorax</name>
    <name type="common">Nematode worm</name>
    <dbReference type="NCBI Taxonomy" id="13658"/>
    <lineage>
        <taxon>Eukaryota</taxon>
        <taxon>Metazoa</taxon>
        <taxon>Ecdysozoa</taxon>
        <taxon>Nematoda</taxon>
        <taxon>Enoplea</taxon>
        <taxon>Dorylaimia</taxon>
        <taxon>Mermithida</taxon>
        <taxon>Mermithoidea</taxon>
        <taxon>Mermithidae</taxon>
        <taxon>Romanomermis</taxon>
    </lineage>
</organism>
<keyword evidence="1" id="KW-1185">Reference proteome</keyword>
<proteinExistence type="predicted"/>
<sequence>MLPLVQCRGGIGYRVLHTKCIESTALEKQPHSTYTSFARQLTKQADLSKGIPELPIPASLTYLSLYLLGSNVSTYPVWSTYSLGVNHWRLHIPDPSQQSTRIRDTHEAELPARAEAQRMPAQTSRQGFFG</sequence>
<dbReference type="WBParaSite" id="nRc.2.0.1.t05943-RA">
    <property type="protein sequence ID" value="nRc.2.0.1.t05943-RA"/>
    <property type="gene ID" value="nRc.2.0.1.g05943"/>
</dbReference>
<accession>A0A915HWZ2</accession>
<dbReference type="AlphaFoldDB" id="A0A915HWZ2"/>